<gene>
    <name evidence="1" type="ordered locus">TMO_0534</name>
</gene>
<dbReference type="HOGENOM" id="CLU_3206439_0_0_5"/>
<reference evidence="1 2" key="1">
    <citation type="journal article" date="2012" name="J. Am. Chem. Soc.">
        <title>Bacterial biosynthesis and maturation of the didemnin anti-cancer agents.</title>
        <authorList>
            <person name="Xu Y."/>
            <person name="Kersten R.D."/>
            <person name="Nam S.J."/>
            <person name="Lu L."/>
            <person name="Al-Suwailem A.M."/>
            <person name="Zheng H."/>
            <person name="Fenical W."/>
            <person name="Dorrestein P.C."/>
            <person name="Moore B.S."/>
            <person name="Qian P.Y."/>
        </authorList>
    </citation>
    <scope>NUCLEOTIDE SEQUENCE [LARGE SCALE GENOMIC DNA]</scope>
    <source>
        <strain evidence="1 2">KA081020-065</strain>
    </source>
</reference>
<accession>I3THY5</accession>
<proteinExistence type="predicted"/>
<protein>
    <submittedName>
        <fullName evidence="1">Uncharacterized protein</fullName>
    </submittedName>
</protein>
<dbReference type="Proteomes" id="UP000005258">
    <property type="component" value="Chromosome"/>
</dbReference>
<evidence type="ECO:0000313" key="2">
    <source>
        <dbReference type="Proteomes" id="UP000005258"/>
    </source>
</evidence>
<dbReference type="EMBL" id="CP003236">
    <property type="protein sequence ID" value="AFK52373.1"/>
    <property type="molecule type" value="Genomic_DNA"/>
</dbReference>
<name>I3THY5_TISMK</name>
<sequence length="45" mass="4256">MSVAAEAPPSGTVGVTAGSLVRGGITVAATGFRRAGAKLDAVLTA</sequence>
<evidence type="ECO:0000313" key="1">
    <source>
        <dbReference type="EMBL" id="AFK52373.1"/>
    </source>
</evidence>
<dbReference type="KEGG" id="tmo:TMO_0534"/>
<dbReference type="AlphaFoldDB" id="I3THY5"/>
<organism evidence="1 2">
    <name type="scientific">Tistrella mobilis (strain KA081020-065)</name>
    <dbReference type="NCBI Taxonomy" id="1110502"/>
    <lineage>
        <taxon>Bacteria</taxon>
        <taxon>Pseudomonadati</taxon>
        <taxon>Pseudomonadota</taxon>
        <taxon>Alphaproteobacteria</taxon>
        <taxon>Geminicoccales</taxon>
        <taxon>Geminicoccaceae</taxon>
        <taxon>Tistrella</taxon>
    </lineage>
</organism>
<keyword evidence="2" id="KW-1185">Reference proteome</keyword>